<sequence>MRRLLPLLALSLLSMGPIPAEAAPAYTVRKSDGLWTIARRCGLGGTGVEIKASVARIRALNPLVEQGLKPGMVLRMPTDSTCDDGSPADGTDSDSSVMATADSGETWRPYGPLQVSWDDWDLEGEHWITTVRNSQKKPLYLAVNCPSRKLTNTLGLQGDWKPWRSAEQNFEKNLMGDLCTEKA</sequence>
<comment type="caution">
    <text evidence="4">The sequence shown here is derived from an EMBL/GenBank/DDBJ whole genome shotgun (WGS) entry which is preliminary data.</text>
</comment>
<dbReference type="Pfam" id="PF01476">
    <property type="entry name" value="LysM"/>
    <property type="match status" value="1"/>
</dbReference>
<reference evidence="4 5" key="1">
    <citation type="journal article" date="2019" name="mSystems">
        <title>Life at home and on the roam: Genomic adaptions reflect the dual lifestyle of an intracellular, facultative symbiont.</title>
        <authorList>
            <person name="Burgsdorf I."/>
        </authorList>
    </citation>
    <scope>NUCLEOTIDE SEQUENCE [LARGE SCALE GENOMIC DNA]</scope>
    <source>
        <strain evidence="4">277cV</strain>
    </source>
</reference>
<evidence type="ECO:0000256" key="2">
    <source>
        <dbReference type="SAM" id="SignalP"/>
    </source>
</evidence>
<dbReference type="EMBL" id="SRMO01000034">
    <property type="protein sequence ID" value="TGG94520.1"/>
    <property type="molecule type" value="Genomic_DNA"/>
</dbReference>
<dbReference type="InterPro" id="IPR018392">
    <property type="entry name" value="LysM"/>
</dbReference>
<dbReference type="CDD" id="cd00118">
    <property type="entry name" value="LysM"/>
    <property type="match status" value="1"/>
</dbReference>
<feature type="domain" description="LysM" evidence="3">
    <location>
        <begin position="26"/>
        <end position="77"/>
    </location>
</feature>
<feature type="chain" id="PRO_5022007192" evidence="2">
    <location>
        <begin position="23"/>
        <end position="183"/>
    </location>
</feature>
<dbReference type="Gene3D" id="3.10.350.10">
    <property type="entry name" value="LysM domain"/>
    <property type="match status" value="1"/>
</dbReference>
<keyword evidence="2" id="KW-0732">Signal</keyword>
<accession>A0A524RQ32</accession>
<dbReference type="InterPro" id="IPR036779">
    <property type="entry name" value="LysM_dom_sf"/>
</dbReference>
<dbReference type="SUPFAM" id="SSF54106">
    <property type="entry name" value="LysM domain"/>
    <property type="match status" value="1"/>
</dbReference>
<gene>
    <name evidence="4" type="ORF">ERJ67_02635</name>
</gene>
<evidence type="ECO:0000256" key="1">
    <source>
        <dbReference type="SAM" id="MobiDB-lite"/>
    </source>
</evidence>
<proteinExistence type="predicted"/>
<feature type="signal peptide" evidence="2">
    <location>
        <begin position="1"/>
        <end position="22"/>
    </location>
</feature>
<organism evidence="4 5">
    <name type="scientific">Aphanocapsa feldmannii 277cV</name>
    <dbReference type="NCBI Taxonomy" id="2507553"/>
    <lineage>
        <taxon>Bacteria</taxon>
        <taxon>Bacillati</taxon>
        <taxon>Cyanobacteriota</taxon>
        <taxon>Cyanophyceae</taxon>
        <taxon>Oscillatoriophycideae</taxon>
        <taxon>Chroococcales</taxon>
        <taxon>Microcystaceae</taxon>
        <taxon>Aphanocapsa</taxon>
    </lineage>
</organism>
<evidence type="ECO:0000259" key="3">
    <source>
        <dbReference type="Pfam" id="PF01476"/>
    </source>
</evidence>
<evidence type="ECO:0000313" key="5">
    <source>
        <dbReference type="Proteomes" id="UP000317990"/>
    </source>
</evidence>
<protein>
    <submittedName>
        <fullName evidence="4">LysM peptidoglycan-binding domain-containing protein</fullName>
    </submittedName>
</protein>
<dbReference type="Proteomes" id="UP000317990">
    <property type="component" value="Unassembled WGS sequence"/>
</dbReference>
<feature type="region of interest" description="Disordered" evidence="1">
    <location>
        <begin position="76"/>
        <end position="103"/>
    </location>
</feature>
<name>A0A524RQ32_9CHRO</name>
<dbReference type="AlphaFoldDB" id="A0A524RQ32"/>
<evidence type="ECO:0000313" key="4">
    <source>
        <dbReference type="EMBL" id="TGG94520.1"/>
    </source>
</evidence>